<proteinExistence type="predicted"/>
<comment type="caution">
    <text evidence="3">The sequence shown here is derived from an EMBL/GenBank/DDBJ whole genome shotgun (WGS) entry which is preliminary data.</text>
</comment>
<dbReference type="VEuPathDB" id="PlasmoDB:PKA1H_110029500"/>
<feature type="coiled-coil region" evidence="1">
    <location>
        <begin position="452"/>
        <end position="510"/>
    </location>
</feature>
<feature type="region of interest" description="Disordered" evidence="2">
    <location>
        <begin position="256"/>
        <end position="277"/>
    </location>
</feature>
<dbReference type="Proteomes" id="UP000195012">
    <property type="component" value="Unassembled WGS sequence"/>
</dbReference>
<dbReference type="VEuPathDB" id="PlasmoDB:PKNH_1124000"/>
<reference evidence="3 4" key="1">
    <citation type="submission" date="2017-05" db="EMBL/GenBank/DDBJ databases">
        <title>PacBio assembly of a Plasmodium knowlesi genome sequence with Hi-C correction and manual annotation of the SICAvar gene family.</title>
        <authorList>
            <person name="Lapp S.A."/>
            <person name="Geraldo J.A."/>
            <person name="Chien J.-T."/>
            <person name="Ay F."/>
            <person name="Pakala S.B."/>
            <person name="Batugedara G."/>
            <person name="Humphrey J.C."/>
            <person name="Debarry J.D."/>
            <person name="Le Roch K.G."/>
            <person name="Galinski M.R."/>
            <person name="Kissinger J.C."/>
        </authorList>
    </citation>
    <scope>NUCLEOTIDE SEQUENCE [LARGE SCALE GENOMIC DNA]</scope>
    <source>
        <strain evidence="4">Malayan Strain Pk1 (A+)</strain>
    </source>
</reference>
<dbReference type="eggNOG" id="ENOG502QY3X">
    <property type="taxonomic scope" value="Eukaryota"/>
</dbReference>
<dbReference type="AlphaFoldDB" id="A0A1Y3DNB6"/>
<dbReference type="VEuPathDB" id="PlasmoDB:PKNOH_S130190500"/>
<evidence type="ECO:0000313" key="3">
    <source>
        <dbReference type="EMBL" id="OTN64718.1"/>
    </source>
</evidence>
<evidence type="ECO:0000256" key="1">
    <source>
        <dbReference type="SAM" id="Coils"/>
    </source>
</evidence>
<accession>A0A1Y3DNB6</accession>
<organism evidence="3 4">
    <name type="scientific">Plasmodium knowlesi</name>
    <dbReference type="NCBI Taxonomy" id="5850"/>
    <lineage>
        <taxon>Eukaryota</taxon>
        <taxon>Sar</taxon>
        <taxon>Alveolata</taxon>
        <taxon>Apicomplexa</taxon>
        <taxon>Aconoidasida</taxon>
        <taxon>Haemosporida</taxon>
        <taxon>Plasmodiidae</taxon>
        <taxon>Plasmodium</taxon>
        <taxon>Plasmodium (Plasmodium)</taxon>
    </lineage>
</organism>
<protein>
    <submittedName>
        <fullName evidence="3">Uncharacterized protein</fullName>
    </submittedName>
</protein>
<dbReference type="OrthoDB" id="392772at2759"/>
<feature type="compositionally biased region" description="Basic and acidic residues" evidence="2">
    <location>
        <begin position="267"/>
        <end position="277"/>
    </location>
</feature>
<name>A0A1Y3DNB6_PLAKN</name>
<sequence length="611" mass="70086">MQNAWHKLNRAMQNIQNVILTEDDSLFMSEKGTNVNGNNSSKDEDYQTQGELQHGGSNGKNVLSQVVGSWSNYPVKDIASATNPGGSHEVSPNLVDKKNVLYEEIVNTIMLFNNLMRNEKVQLLINEYKIDYYTSDKQKNDFLLLNYVYISKYMILILTKFLNINLVEKMEIAQMSKEEYEHSVADLFLNILKQGNFVQYSGSSDPLSVHHNYNLNWQESVNSSFLQQKEEEKEGSAHLSCKGAEEVVDALHTVTNGVDASAPGGEETPHSSHHKAEGNLENVNENSTHHYQMHSQENLVYNPNYDHSSPHLNTQMEGSTNDYLCNTRGDNFNPRIDKENGKSGSAERLIGIGYGKGAVMHRPSDVDKSIPNSQDKCKNSVYQSGETSTCFTKNHLAYSKSVDIIEGDLFTTELHRRREFFPKKSPVVECREEDFSISEAKVDLKNIIKSIKEENNVKIELLNDKIKYLETEIIKNKERLFTFQELEEDVEKYKREINNKNKIIEEMVREKVILQNDISIMQSKLEHSSKFNEDRKNLTKYCHENHVDKQIIIEMIKNSRDSLKANSIKNQVFLILCDILGIKNIIQDVTMQEKTISDQFLEFLDEETKDP</sequence>
<keyword evidence="1" id="KW-0175">Coiled coil</keyword>
<evidence type="ECO:0000256" key="2">
    <source>
        <dbReference type="SAM" id="MobiDB-lite"/>
    </source>
</evidence>
<feature type="region of interest" description="Disordered" evidence="2">
    <location>
        <begin position="30"/>
        <end position="59"/>
    </location>
</feature>
<dbReference type="OMA" id="ECREEDF"/>
<gene>
    <name evidence="3" type="ORF">PKNOH_S130190500</name>
</gene>
<evidence type="ECO:0000313" key="4">
    <source>
        <dbReference type="Proteomes" id="UP000195012"/>
    </source>
</evidence>
<dbReference type="EMBL" id="NETL01000027">
    <property type="protein sequence ID" value="OTN64718.1"/>
    <property type="molecule type" value="Genomic_DNA"/>
</dbReference>
<feature type="compositionally biased region" description="Polar residues" evidence="2">
    <location>
        <begin position="31"/>
        <end position="40"/>
    </location>
</feature>